<keyword evidence="1" id="KW-1133">Transmembrane helix</keyword>
<keyword evidence="1" id="KW-0812">Transmembrane</keyword>
<organism evidence="2 3">
    <name type="scientific">Colocasia esculenta</name>
    <name type="common">Wild taro</name>
    <name type="synonym">Arum esculentum</name>
    <dbReference type="NCBI Taxonomy" id="4460"/>
    <lineage>
        <taxon>Eukaryota</taxon>
        <taxon>Viridiplantae</taxon>
        <taxon>Streptophyta</taxon>
        <taxon>Embryophyta</taxon>
        <taxon>Tracheophyta</taxon>
        <taxon>Spermatophyta</taxon>
        <taxon>Magnoliopsida</taxon>
        <taxon>Liliopsida</taxon>
        <taxon>Araceae</taxon>
        <taxon>Aroideae</taxon>
        <taxon>Colocasieae</taxon>
        <taxon>Colocasia</taxon>
    </lineage>
</organism>
<reference evidence="2" key="1">
    <citation type="submission" date="2017-07" db="EMBL/GenBank/DDBJ databases">
        <title>Taro Niue Genome Assembly and Annotation.</title>
        <authorList>
            <person name="Atibalentja N."/>
            <person name="Keating K."/>
            <person name="Fields C.J."/>
        </authorList>
    </citation>
    <scope>NUCLEOTIDE SEQUENCE</scope>
    <source>
        <strain evidence="2">Niue_2</strain>
        <tissue evidence="2">Leaf</tissue>
    </source>
</reference>
<keyword evidence="1" id="KW-0472">Membrane</keyword>
<accession>A0A843WAU0</accession>
<name>A0A843WAU0_COLES</name>
<gene>
    <name evidence="2" type="ORF">Taro_037790</name>
</gene>
<dbReference type="AlphaFoldDB" id="A0A843WAU0"/>
<comment type="caution">
    <text evidence="2">The sequence shown here is derived from an EMBL/GenBank/DDBJ whole genome shotgun (WGS) entry which is preliminary data.</text>
</comment>
<dbReference type="Proteomes" id="UP000652761">
    <property type="component" value="Unassembled WGS sequence"/>
</dbReference>
<proteinExistence type="predicted"/>
<sequence length="133" mass="15185">MSMPEFLDSYITGLSTGLFLVSVLFGSFVAMPREPVSRGIRATMFLSKLRQAGFRMVSQSRSVRVELGDGWKCKFWKDKWCGDFTLESLFLSLFALTVDPQASVAEAFDEHLRGGAWAPTFRRHFLLEEEEEF</sequence>
<dbReference type="OrthoDB" id="694409at2759"/>
<dbReference type="PANTHER" id="PTHR36617">
    <property type="entry name" value="PROTEIN, PUTATIVE-RELATED"/>
    <property type="match status" value="1"/>
</dbReference>
<protein>
    <submittedName>
        <fullName evidence="2">Uncharacterized protein</fullName>
    </submittedName>
</protein>
<feature type="transmembrane region" description="Helical" evidence="1">
    <location>
        <begin position="12"/>
        <end position="31"/>
    </location>
</feature>
<dbReference type="PANTHER" id="PTHR36617:SF15">
    <property type="entry name" value="REVERSE TRANSCRIPTASE ZINC-BINDING DOMAIN-CONTAINING PROTEIN"/>
    <property type="match status" value="1"/>
</dbReference>
<evidence type="ECO:0000313" key="3">
    <source>
        <dbReference type="Proteomes" id="UP000652761"/>
    </source>
</evidence>
<dbReference type="EMBL" id="NMUH01003323">
    <property type="protein sequence ID" value="MQM04986.1"/>
    <property type="molecule type" value="Genomic_DNA"/>
</dbReference>
<evidence type="ECO:0000313" key="2">
    <source>
        <dbReference type="EMBL" id="MQM04986.1"/>
    </source>
</evidence>
<keyword evidence="3" id="KW-1185">Reference proteome</keyword>
<evidence type="ECO:0000256" key="1">
    <source>
        <dbReference type="SAM" id="Phobius"/>
    </source>
</evidence>